<dbReference type="KEGG" id="rsu:NHU_00593"/>
<dbReference type="Gene3D" id="3.20.20.450">
    <property type="entry name" value="EAL domain"/>
    <property type="match status" value="1"/>
</dbReference>
<dbReference type="SUPFAM" id="SSF55073">
    <property type="entry name" value="Nucleotide cyclase"/>
    <property type="match status" value="1"/>
</dbReference>
<evidence type="ECO:0000313" key="5">
    <source>
        <dbReference type="EMBL" id="BAQ67762.1"/>
    </source>
</evidence>
<dbReference type="SMART" id="SM00304">
    <property type="entry name" value="HAMP"/>
    <property type="match status" value="1"/>
</dbReference>
<accession>A0A0D6AY27</accession>
<dbReference type="SMART" id="SM00052">
    <property type="entry name" value="EAL"/>
    <property type="match status" value="1"/>
</dbReference>
<dbReference type="PATRIC" id="fig|35806.4.peg.610"/>
<reference evidence="5 6" key="1">
    <citation type="submission" date="2015-02" db="EMBL/GenBank/DDBJ databases">
        <title>Genome sequene of Rhodovulum sulfidophilum DSM 2351.</title>
        <authorList>
            <person name="Nagao N."/>
        </authorList>
    </citation>
    <scope>NUCLEOTIDE SEQUENCE [LARGE SCALE GENOMIC DNA]</scope>
    <source>
        <strain evidence="5 6">DSM 2351</strain>
    </source>
</reference>
<name>A0A0D6AY27_RHOSU</name>
<feature type="transmembrane region" description="Helical" evidence="1">
    <location>
        <begin position="179"/>
        <end position="200"/>
    </location>
</feature>
<dbReference type="SUPFAM" id="SSF158472">
    <property type="entry name" value="HAMP domain-like"/>
    <property type="match status" value="1"/>
</dbReference>
<dbReference type="PROSITE" id="PS50885">
    <property type="entry name" value="HAMP"/>
    <property type="match status" value="1"/>
</dbReference>
<dbReference type="NCBIfam" id="TIGR00254">
    <property type="entry name" value="GGDEF"/>
    <property type="match status" value="1"/>
</dbReference>
<dbReference type="CDD" id="cd01948">
    <property type="entry name" value="EAL"/>
    <property type="match status" value="1"/>
</dbReference>
<dbReference type="GO" id="GO:0007165">
    <property type="term" value="P:signal transduction"/>
    <property type="evidence" value="ECO:0007669"/>
    <property type="project" value="InterPro"/>
</dbReference>
<dbReference type="Gene3D" id="6.10.340.10">
    <property type="match status" value="1"/>
</dbReference>
<dbReference type="PANTHER" id="PTHR44757:SF2">
    <property type="entry name" value="BIOFILM ARCHITECTURE MAINTENANCE PROTEIN MBAA"/>
    <property type="match status" value="1"/>
</dbReference>
<dbReference type="Pfam" id="PF12860">
    <property type="entry name" value="PAS_7"/>
    <property type="match status" value="1"/>
</dbReference>
<dbReference type="InterPro" id="IPR052155">
    <property type="entry name" value="Biofilm_reg_signaling"/>
</dbReference>
<organism evidence="5 6">
    <name type="scientific">Rhodovulum sulfidophilum</name>
    <name type="common">Rhodobacter sulfidophilus</name>
    <dbReference type="NCBI Taxonomy" id="35806"/>
    <lineage>
        <taxon>Bacteria</taxon>
        <taxon>Pseudomonadati</taxon>
        <taxon>Pseudomonadota</taxon>
        <taxon>Alphaproteobacteria</taxon>
        <taxon>Rhodobacterales</taxon>
        <taxon>Paracoccaceae</taxon>
        <taxon>Rhodovulum</taxon>
    </lineage>
</organism>
<sequence length="818" mass="86853">MGLAAATFLTLILGLGALSLGQIGSVTAVSLEMRDVALPKLLAVNEIEIALDAHALLARRRVQVTDFRQAADIDREMRRAAARFLTGIERLDQLTLGARALEVEQSLEAAWLEYLAALDRVGRLYERGALADAEAAMQDSVRVAEADVRRSVSDLVDVVQAEAAGISAAAEREWQRARVLTLGALLAGLAATLLTMRWVVRRVSRPLLAISAAMRRLNRGEDAAILPVLPGRTDEIGILAEAAAAFRDSVLEARALAADLELQREILAASVRNMPLGLCMLDELGRVAVSNRALAEIFDLSPADCAPGVAQRDLLDRLAARVDRGRKSAGEFSTGIAAAVARGDQMTGTWQLMAGGSVSVIIQPTPDGWMMIAEDITERVSHEANIRHLARHDPLTGLPNRRAFSEEIDRAIAEAGAECPAAVLFVDLDRFKNVNDTLGHGIGDALLRQVAARLSWAVRDADTVARFGGDEFAVIQRGCVQPEGARGLGERIIALLSSPFEIEGNSLRIGGSVGVALAPGDGGCVADVLRNADLALYAAKAAGRGQCLFFDPEMNARQRALQKLEHDLRQAVLSDAFVMEYQPLFDIASGDLVGAEALMRWIDPVRGRVSPAEFVPMAEELGLIVPLGARALEMACADAATWPAHLKVAVNLSPVQVHRVGVIEDVRAALAASGLDPRRLEVEITEGVLLDHGPEVLGTLDALHEMGVQIALDDFGTGYSSLGYLRALRLDKVKIDISFVRELENDPSAAAIVRAVCSLCASLDIGVTAEGVETAEQLASVAAAGCIEAQGFYLGRPGAAEIIAGLAGTALQGGRGVA</sequence>
<dbReference type="InterPro" id="IPR029787">
    <property type="entry name" value="Nucleotide_cyclase"/>
</dbReference>
<proteinExistence type="predicted"/>
<dbReference type="AlphaFoldDB" id="A0A0D6AY27"/>
<evidence type="ECO:0000259" key="3">
    <source>
        <dbReference type="PROSITE" id="PS50885"/>
    </source>
</evidence>
<dbReference type="Pfam" id="PF00990">
    <property type="entry name" value="GGDEF"/>
    <property type="match status" value="1"/>
</dbReference>
<dbReference type="Gene3D" id="3.30.70.270">
    <property type="match status" value="1"/>
</dbReference>
<feature type="domain" description="GGDEF" evidence="4">
    <location>
        <begin position="419"/>
        <end position="552"/>
    </location>
</feature>
<dbReference type="PROSITE" id="PS50887">
    <property type="entry name" value="GGDEF"/>
    <property type="match status" value="1"/>
</dbReference>
<dbReference type="InterPro" id="IPR035965">
    <property type="entry name" value="PAS-like_dom_sf"/>
</dbReference>
<dbReference type="GO" id="GO:0016020">
    <property type="term" value="C:membrane"/>
    <property type="evidence" value="ECO:0007669"/>
    <property type="project" value="InterPro"/>
</dbReference>
<dbReference type="PANTHER" id="PTHR44757">
    <property type="entry name" value="DIGUANYLATE CYCLASE DGCP"/>
    <property type="match status" value="1"/>
</dbReference>
<dbReference type="SUPFAM" id="SSF141868">
    <property type="entry name" value="EAL domain-like"/>
    <property type="match status" value="1"/>
</dbReference>
<keyword evidence="1" id="KW-0812">Transmembrane</keyword>
<dbReference type="InterPro" id="IPR035919">
    <property type="entry name" value="EAL_sf"/>
</dbReference>
<dbReference type="eggNOG" id="COG5001">
    <property type="taxonomic scope" value="Bacteria"/>
</dbReference>
<dbReference type="SMART" id="SM00267">
    <property type="entry name" value="GGDEF"/>
    <property type="match status" value="1"/>
</dbReference>
<evidence type="ECO:0000313" key="6">
    <source>
        <dbReference type="Proteomes" id="UP000064912"/>
    </source>
</evidence>
<dbReference type="PROSITE" id="PS50883">
    <property type="entry name" value="EAL"/>
    <property type="match status" value="1"/>
</dbReference>
<dbReference type="InterPro" id="IPR043128">
    <property type="entry name" value="Rev_trsase/Diguanyl_cyclase"/>
</dbReference>
<feature type="domain" description="HAMP" evidence="3">
    <location>
        <begin position="201"/>
        <end position="255"/>
    </location>
</feature>
<gene>
    <name evidence="5" type="ORF">NHU_00593</name>
</gene>
<dbReference type="SUPFAM" id="SSF55785">
    <property type="entry name" value="PYP-like sensor domain (PAS domain)"/>
    <property type="match status" value="1"/>
</dbReference>
<protein>
    <submittedName>
        <fullName evidence="5">Diguanylate cyclase</fullName>
    </submittedName>
</protein>
<dbReference type="InterPro" id="IPR000160">
    <property type="entry name" value="GGDEF_dom"/>
</dbReference>
<dbReference type="Pfam" id="PF00563">
    <property type="entry name" value="EAL"/>
    <property type="match status" value="1"/>
</dbReference>
<dbReference type="InterPro" id="IPR001633">
    <property type="entry name" value="EAL_dom"/>
</dbReference>
<keyword evidence="1" id="KW-1133">Transmembrane helix</keyword>
<dbReference type="EMBL" id="AP014800">
    <property type="protein sequence ID" value="BAQ67762.1"/>
    <property type="molecule type" value="Genomic_DNA"/>
</dbReference>
<dbReference type="Proteomes" id="UP000064912">
    <property type="component" value="Chromosome"/>
</dbReference>
<evidence type="ECO:0000259" key="4">
    <source>
        <dbReference type="PROSITE" id="PS50887"/>
    </source>
</evidence>
<evidence type="ECO:0000259" key="2">
    <source>
        <dbReference type="PROSITE" id="PS50883"/>
    </source>
</evidence>
<keyword evidence="1" id="KW-0472">Membrane</keyword>
<feature type="domain" description="EAL" evidence="2">
    <location>
        <begin position="561"/>
        <end position="811"/>
    </location>
</feature>
<evidence type="ECO:0000256" key="1">
    <source>
        <dbReference type="SAM" id="Phobius"/>
    </source>
</evidence>
<dbReference type="CDD" id="cd01949">
    <property type="entry name" value="GGDEF"/>
    <property type="match status" value="1"/>
</dbReference>
<dbReference type="Gene3D" id="3.30.450.20">
    <property type="entry name" value="PAS domain"/>
    <property type="match status" value="1"/>
</dbReference>
<dbReference type="InterPro" id="IPR003660">
    <property type="entry name" value="HAMP_dom"/>
</dbReference>